<proteinExistence type="predicted"/>
<reference evidence="1 2" key="1">
    <citation type="journal article" date="2023" name="Plants (Basel)">
        <title>Bridging the Gap: Combining Genomics and Transcriptomics Approaches to Understand Stylosanthes scabra, an Orphan Legume from the Brazilian Caatinga.</title>
        <authorList>
            <person name="Ferreira-Neto J.R.C."/>
            <person name="da Silva M.D."/>
            <person name="Binneck E."/>
            <person name="de Melo N.F."/>
            <person name="da Silva R.H."/>
            <person name="de Melo A.L.T.M."/>
            <person name="Pandolfi V."/>
            <person name="Bustamante F.O."/>
            <person name="Brasileiro-Vidal A.C."/>
            <person name="Benko-Iseppon A.M."/>
        </authorList>
    </citation>
    <scope>NUCLEOTIDE SEQUENCE [LARGE SCALE GENOMIC DNA]</scope>
    <source>
        <tissue evidence="1">Leaves</tissue>
    </source>
</reference>
<accession>A0ABU6XS10</accession>
<keyword evidence="2" id="KW-1185">Reference proteome</keyword>
<organism evidence="1 2">
    <name type="scientific">Stylosanthes scabra</name>
    <dbReference type="NCBI Taxonomy" id="79078"/>
    <lineage>
        <taxon>Eukaryota</taxon>
        <taxon>Viridiplantae</taxon>
        <taxon>Streptophyta</taxon>
        <taxon>Embryophyta</taxon>
        <taxon>Tracheophyta</taxon>
        <taxon>Spermatophyta</taxon>
        <taxon>Magnoliopsida</taxon>
        <taxon>eudicotyledons</taxon>
        <taxon>Gunneridae</taxon>
        <taxon>Pentapetalae</taxon>
        <taxon>rosids</taxon>
        <taxon>fabids</taxon>
        <taxon>Fabales</taxon>
        <taxon>Fabaceae</taxon>
        <taxon>Papilionoideae</taxon>
        <taxon>50 kb inversion clade</taxon>
        <taxon>dalbergioids sensu lato</taxon>
        <taxon>Dalbergieae</taxon>
        <taxon>Pterocarpus clade</taxon>
        <taxon>Stylosanthes</taxon>
    </lineage>
</organism>
<name>A0ABU6XS10_9FABA</name>
<gene>
    <name evidence="1" type="ORF">PIB30_076204</name>
</gene>
<sequence>MLATQITGQIMMDLGLCRTHVSCNLYGIYLQGVWDYRRNRWCQDGRLEVYVKGGEFGSSGPNIRNSCPELKKADVSDVPGFVSCQTSPEGHFVVMPSHESFFWKLLKTRH</sequence>
<dbReference type="EMBL" id="JASCZI010212441">
    <property type="protein sequence ID" value="MED6199468.1"/>
    <property type="molecule type" value="Genomic_DNA"/>
</dbReference>
<evidence type="ECO:0000313" key="1">
    <source>
        <dbReference type="EMBL" id="MED6199468.1"/>
    </source>
</evidence>
<dbReference type="Proteomes" id="UP001341840">
    <property type="component" value="Unassembled WGS sequence"/>
</dbReference>
<comment type="caution">
    <text evidence="1">The sequence shown here is derived from an EMBL/GenBank/DDBJ whole genome shotgun (WGS) entry which is preliminary data.</text>
</comment>
<evidence type="ECO:0000313" key="2">
    <source>
        <dbReference type="Proteomes" id="UP001341840"/>
    </source>
</evidence>
<protein>
    <submittedName>
        <fullName evidence="1">Uncharacterized protein</fullName>
    </submittedName>
</protein>